<comment type="similarity">
    <text evidence="2">Belongs to the SYG1 (TC 2.A.94) family.</text>
</comment>
<feature type="transmembrane region" description="Helical" evidence="11">
    <location>
        <begin position="455"/>
        <end position="474"/>
    </location>
</feature>
<dbReference type="Pfam" id="PF03105">
    <property type="entry name" value="SPX"/>
    <property type="match status" value="1"/>
</dbReference>
<feature type="transmembrane region" description="Helical" evidence="11">
    <location>
        <begin position="581"/>
        <end position="600"/>
    </location>
</feature>
<dbReference type="GO" id="GO:0000822">
    <property type="term" value="F:inositol hexakisphosphate binding"/>
    <property type="evidence" value="ECO:0000318"/>
    <property type="project" value="GO_Central"/>
</dbReference>
<dbReference type="PROSITE" id="PS51382">
    <property type="entry name" value="SPX"/>
    <property type="match status" value="1"/>
</dbReference>
<evidence type="ECO:0000256" key="10">
    <source>
        <dbReference type="SAM" id="Coils"/>
    </source>
</evidence>
<feature type="transmembrane region" description="Helical" evidence="11">
    <location>
        <begin position="410"/>
        <end position="434"/>
    </location>
</feature>
<sequence length="773" mass="89098">MKFGKEFKKQKVPEWIDAYMDYSGLKQILREIMLHKLSRQPPTPLRAIKQKLKLHRTFSGLHAKSRDFVSQGDIEDQVIDVEALPRDGSGHFYRTNFLRQSEEGGEIEEMFFEKLDQELNKVNKFYKDKVEAVMSEAAELNKQMDALIALRIKVDTKNASPDNATAVPLRTSTRTLASDCTDLTIGVDTSNNYQEGELTGGPEVSEVTTANCSSDCKEEENKCEDHSLEILEHVKINNTLETPRSTLKGVFKDSKDDELRFRKEELRKVEGQLRVVFIEFYQKLRLLKNYSFMNLAAFSKIMKKYDKITSTRASRSYMKIVDNSYLGSSDDVTSLLEKVETTFISHFSNSNRKDGMKSLRPKGKKERHGVTFLSGFFSGCSIALLIAVVLRIEARDLMDKKEGASYLVNIFPLYSLFAYAILHMLMYAADIYFWRRYRVNYPFILGFKQGTVLSYREVFLLSTGLAVLALSSFLANLHLDMGSRTEHYRKLTELVPLFSITIVIVIIFCPFDIIYRSSRLFFIKSATHCFCAPLYKVTLPDFLLADNITSQVQAIRSIELYICYYGLGESSQRQSKCHTHGIYNAFYFIVAIVPFWLRFLQCLRRLCEEKDAVHGWNGLKYLLIIIAVLIRTAFELKKGTTWFVLALASSAVAVAMSTYWDIVMDWGLLRRKSKNTYLRDNLVISNKSVYFAAMVLNIVLRVAWMQLVIEFNLHSLQKMAITTIISCLEVFRRGIWNFFRLENEHLNNVGKYRAFKSVPLPFSYNDEETEKDD</sequence>
<evidence type="ECO:0000256" key="4">
    <source>
        <dbReference type="ARBA" id="ARBA00022475"/>
    </source>
</evidence>
<evidence type="ECO:0000256" key="1">
    <source>
        <dbReference type="ARBA" id="ARBA00004651"/>
    </source>
</evidence>
<feature type="domain" description="EXS" evidence="12">
    <location>
        <begin position="578"/>
        <end position="772"/>
    </location>
</feature>
<proteinExistence type="inferred from homology"/>
<keyword evidence="6 11" id="KW-0812">Transmembrane</keyword>
<dbReference type="InterPro" id="IPR034092">
    <property type="entry name" value="PHO1_SPX"/>
</dbReference>
<evidence type="ECO:0000256" key="8">
    <source>
        <dbReference type="ARBA" id="ARBA00023136"/>
    </source>
</evidence>
<dbReference type="GO" id="GO:0005886">
    <property type="term" value="C:plasma membrane"/>
    <property type="evidence" value="ECO:0007669"/>
    <property type="project" value="UniProtKB-SubCell"/>
</dbReference>
<keyword evidence="3" id="KW-0813">Transport</keyword>
<dbReference type="EMBL" id="KK784875">
    <property type="protein sequence ID" value="KDO83003.1"/>
    <property type="molecule type" value="Genomic_DNA"/>
</dbReference>
<gene>
    <name evidence="14" type="ORF">CISIN_1g004104mg</name>
</gene>
<evidence type="ECO:0000256" key="6">
    <source>
        <dbReference type="ARBA" id="ARBA00022692"/>
    </source>
</evidence>
<evidence type="ECO:0000256" key="11">
    <source>
        <dbReference type="SAM" id="Phobius"/>
    </source>
</evidence>
<dbReference type="GO" id="GO:0005315">
    <property type="term" value="F:phosphate transmembrane transporter activity"/>
    <property type="evidence" value="ECO:0000318"/>
    <property type="project" value="GO_Central"/>
</dbReference>
<evidence type="ECO:0000256" key="2">
    <source>
        <dbReference type="ARBA" id="ARBA00009665"/>
    </source>
</evidence>
<evidence type="ECO:0000313" key="14">
    <source>
        <dbReference type="EMBL" id="KDO83003.1"/>
    </source>
</evidence>
<feature type="transmembrane region" description="Helical" evidence="11">
    <location>
        <begin position="642"/>
        <end position="660"/>
    </location>
</feature>
<dbReference type="Proteomes" id="UP000027120">
    <property type="component" value="Unassembled WGS sequence"/>
</dbReference>
<evidence type="ECO:0000256" key="7">
    <source>
        <dbReference type="ARBA" id="ARBA00022989"/>
    </source>
</evidence>
<keyword evidence="15" id="KW-1185">Reference proteome</keyword>
<evidence type="ECO:0000259" key="12">
    <source>
        <dbReference type="PROSITE" id="PS51380"/>
    </source>
</evidence>
<feature type="transmembrane region" description="Helical" evidence="11">
    <location>
        <begin position="370"/>
        <end position="390"/>
    </location>
</feature>
<dbReference type="InterPro" id="IPR004342">
    <property type="entry name" value="EXS_C"/>
</dbReference>
<feature type="transmembrane region" description="Helical" evidence="11">
    <location>
        <begin position="689"/>
        <end position="709"/>
    </location>
</feature>
<dbReference type="GO" id="GO:0006817">
    <property type="term" value="P:phosphate ion transport"/>
    <property type="evidence" value="ECO:0000318"/>
    <property type="project" value="GO_Central"/>
</dbReference>
<protein>
    <recommendedName>
        <fullName evidence="16">SPX domain-containing protein</fullName>
    </recommendedName>
</protein>
<evidence type="ECO:0000256" key="9">
    <source>
        <dbReference type="ARBA" id="ARBA00043939"/>
    </source>
</evidence>
<keyword evidence="7 11" id="KW-1133">Transmembrane helix</keyword>
<evidence type="ECO:0000259" key="13">
    <source>
        <dbReference type="PROSITE" id="PS51382"/>
    </source>
</evidence>
<keyword evidence="8 11" id="KW-0472">Membrane</keyword>
<dbReference type="PaxDb" id="2711-XP_006483115.1"/>
<keyword evidence="5" id="KW-0592">Phosphate transport</keyword>
<feature type="coiled-coil region" evidence="10">
    <location>
        <begin position="123"/>
        <end position="150"/>
    </location>
</feature>
<feature type="transmembrane region" description="Helical" evidence="11">
    <location>
        <begin position="494"/>
        <end position="515"/>
    </location>
</feature>
<evidence type="ECO:0000256" key="5">
    <source>
        <dbReference type="ARBA" id="ARBA00022592"/>
    </source>
</evidence>
<dbReference type="PANTHER" id="PTHR10783:SF104">
    <property type="entry name" value="PHOSPHATE TRANSPORTER PHO1 HOMOLOG 10"/>
    <property type="match status" value="1"/>
</dbReference>
<feature type="domain" description="SPX" evidence="13">
    <location>
        <begin position="1"/>
        <end position="319"/>
    </location>
</feature>
<feature type="transmembrane region" description="Helical" evidence="11">
    <location>
        <begin position="612"/>
        <end position="630"/>
    </location>
</feature>
<dbReference type="GO" id="GO:0016036">
    <property type="term" value="P:cellular response to phosphate starvation"/>
    <property type="evidence" value="ECO:0000318"/>
    <property type="project" value="GO_Central"/>
</dbReference>
<accession>A0A067GTF4</accession>
<dbReference type="eggNOG" id="KOG1162">
    <property type="taxonomic scope" value="Eukaryota"/>
</dbReference>
<keyword evidence="10" id="KW-0175">Coiled coil</keyword>
<dbReference type="PROSITE" id="PS51380">
    <property type="entry name" value="EXS"/>
    <property type="match status" value="1"/>
</dbReference>
<comment type="subcellular location">
    <subcellularLocation>
        <location evidence="1">Cell membrane</location>
        <topology evidence="1">Multi-pass membrane protein</topology>
    </subcellularLocation>
</comment>
<dbReference type="GO" id="GO:0005802">
    <property type="term" value="C:trans-Golgi network"/>
    <property type="evidence" value="ECO:0000318"/>
    <property type="project" value="GO_Central"/>
</dbReference>
<dbReference type="SMR" id="A0A067GTF4"/>
<dbReference type="InterPro" id="IPR004331">
    <property type="entry name" value="SPX_dom"/>
</dbReference>
<organism evidence="14 15">
    <name type="scientific">Citrus sinensis</name>
    <name type="common">Sweet orange</name>
    <name type="synonym">Citrus aurantium var. sinensis</name>
    <dbReference type="NCBI Taxonomy" id="2711"/>
    <lineage>
        <taxon>Eukaryota</taxon>
        <taxon>Viridiplantae</taxon>
        <taxon>Streptophyta</taxon>
        <taxon>Embryophyta</taxon>
        <taxon>Tracheophyta</taxon>
        <taxon>Spermatophyta</taxon>
        <taxon>Magnoliopsida</taxon>
        <taxon>eudicotyledons</taxon>
        <taxon>Gunneridae</taxon>
        <taxon>Pentapetalae</taxon>
        <taxon>rosids</taxon>
        <taxon>malvids</taxon>
        <taxon>Sapindales</taxon>
        <taxon>Rutaceae</taxon>
        <taxon>Aurantioideae</taxon>
        <taxon>Citrus</taxon>
    </lineage>
</organism>
<dbReference type="AlphaFoldDB" id="A0A067GTF4"/>
<dbReference type="CDD" id="cd14476">
    <property type="entry name" value="SPX_PHO1_like"/>
    <property type="match status" value="1"/>
</dbReference>
<dbReference type="Pfam" id="PF03124">
    <property type="entry name" value="EXS"/>
    <property type="match status" value="1"/>
</dbReference>
<name>A0A067GTF4_CITSI</name>
<evidence type="ECO:0008006" key="16">
    <source>
        <dbReference type="Google" id="ProtNLM"/>
    </source>
</evidence>
<reference evidence="14 15" key="1">
    <citation type="submission" date="2014-04" db="EMBL/GenBank/DDBJ databases">
        <authorList>
            <consortium name="International Citrus Genome Consortium"/>
            <person name="Gmitter F."/>
            <person name="Chen C."/>
            <person name="Farmerie W."/>
            <person name="Harkins T."/>
            <person name="Desany B."/>
            <person name="Mohiuddin M."/>
            <person name="Kodira C."/>
            <person name="Borodovsky M."/>
            <person name="Lomsadze A."/>
            <person name="Burns P."/>
            <person name="Jenkins J."/>
            <person name="Prochnik S."/>
            <person name="Shu S."/>
            <person name="Chapman J."/>
            <person name="Pitluck S."/>
            <person name="Schmutz J."/>
            <person name="Rokhsar D."/>
        </authorList>
    </citation>
    <scope>NUCLEOTIDE SEQUENCE</scope>
</reference>
<keyword evidence="4" id="KW-1003">Cell membrane</keyword>
<comment type="function">
    <text evidence="9">May transport inorganic phosphate (Pi).</text>
</comment>
<dbReference type="PANTHER" id="PTHR10783">
    <property type="entry name" value="XENOTROPIC AND POLYTROPIC RETROVIRUS RECEPTOR 1-RELATED"/>
    <property type="match status" value="1"/>
</dbReference>
<evidence type="ECO:0000256" key="3">
    <source>
        <dbReference type="ARBA" id="ARBA00022448"/>
    </source>
</evidence>
<evidence type="ECO:0000313" key="15">
    <source>
        <dbReference type="Proteomes" id="UP000027120"/>
    </source>
</evidence>